<accession>A0A953HVS6</accession>
<dbReference type="NCBIfam" id="TIGR02937">
    <property type="entry name" value="sigma70-ECF"/>
    <property type="match status" value="1"/>
</dbReference>
<dbReference type="Pfam" id="PF08281">
    <property type="entry name" value="Sigma70_r4_2"/>
    <property type="match status" value="1"/>
</dbReference>
<gene>
    <name evidence="6" type="ORF">KUV50_13465</name>
</gene>
<dbReference type="SUPFAM" id="SSF88659">
    <property type="entry name" value="Sigma3 and sigma4 domains of RNA polymerase sigma factors"/>
    <property type="match status" value="1"/>
</dbReference>
<dbReference type="InterPro" id="IPR013249">
    <property type="entry name" value="RNA_pol_sigma70_r4_t2"/>
</dbReference>
<dbReference type="RefSeq" id="WP_222580694.1">
    <property type="nucleotide sequence ID" value="NZ_JAHVHU010000012.1"/>
</dbReference>
<dbReference type="Gene3D" id="1.10.10.10">
    <property type="entry name" value="Winged helix-like DNA-binding domain superfamily/Winged helix DNA-binding domain"/>
    <property type="match status" value="1"/>
</dbReference>
<dbReference type="SUPFAM" id="SSF88946">
    <property type="entry name" value="Sigma2 domain of RNA polymerase sigma factors"/>
    <property type="match status" value="1"/>
</dbReference>
<keyword evidence="3" id="KW-0731">Sigma factor</keyword>
<dbReference type="InterPro" id="IPR039425">
    <property type="entry name" value="RNA_pol_sigma-70-like"/>
</dbReference>
<dbReference type="CDD" id="cd06171">
    <property type="entry name" value="Sigma70_r4"/>
    <property type="match status" value="1"/>
</dbReference>
<evidence type="ECO:0000256" key="1">
    <source>
        <dbReference type="ARBA" id="ARBA00010641"/>
    </source>
</evidence>
<evidence type="ECO:0000256" key="2">
    <source>
        <dbReference type="ARBA" id="ARBA00023015"/>
    </source>
</evidence>
<dbReference type="GO" id="GO:0006352">
    <property type="term" value="P:DNA-templated transcription initiation"/>
    <property type="evidence" value="ECO:0007669"/>
    <property type="project" value="InterPro"/>
</dbReference>
<dbReference type="Gene3D" id="1.10.1740.10">
    <property type="match status" value="1"/>
</dbReference>
<keyword evidence="4" id="KW-0804">Transcription</keyword>
<comment type="caution">
    <text evidence="6">The sequence shown here is derived from an EMBL/GenBank/DDBJ whole genome shotgun (WGS) entry which is preliminary data.</text>
</comment>
<evidence type="ECO:0000256" key="3">
    <source>
        <dbReference type="ARBA" id="ARBA00023082"/>
    </source>
</evidence>
<dbReference type="InterPro" id="IPR014284">
    <property type="entry name" value="RNA_pol_sigma-70_dom"/>
</dbReference>
<keyword evidence="2" id="KW-0805">Transcription regulation</keyword>
<dbReference type="InterPro" id="IPR036388">
    <property type="entry name" value="WH-like_DNA-bd_sf"/>
</dbReference>
<dbReference type="GO" id="GO:0016987">
    <property type="term" value="F:sigma factor activity"/>
    <property type="evidence" value="ECO:0007669"/>
    <property type="project" value="UniProtKB-KW"/>
</dbReference>
<protein>
    <submittedName>
        <fullName evidence="6">Sigma-70 family RNA polymerase sigma factor</fullName>
    </submittedName>
</protein>
<dbReference type="Proteomes" id="UP000753961">
    <property type="component" value="Unassembled WGS sequence"/>
</dbReference>
<feature type="domain" description="RNA polymerase sigma factor 70 region 4 type 2" evidence="5">
    <location>
        <begin position="109"/>
        <end position="159"/>
    </location>
</feature>
<dbReference type="EMBL" id="JAHVHU010000012">
    <property type="protein sequence ID" value="MBY5959155.1"/>
    <property type="molecule type" value="Genomic_DNA"/>
</dbReference>
<evidence type="ECO:0000313" key="7">
    <source>
        <dbReference type="Proteomes" id="UP000753961"/>
    </source>
</evidence>
<dbReference type="GO" id="GO:0003677">
    <property type="term" value="F:DNA binding"/>
    <property type="evidence" value="ECO:0007669"/>
    <property type="project" value="InterPro"/>
</dbReference>
<proteinExistence type="inferred from homology"/>
<evidence type="ECO:0000259" key="5">
    <source>
        <dbReference type="Pfam" id="PF08281"/>
    </source>
</evidence>
<dbReference type="PANTHER" id="PTHR43133">
    <property type="entry name" value="RNA POLYMERASE ECF-TYPE SIGMA FACTO"/>
    <property type="match status" value="1"/>
</dbReference>
<reference evidence="6" key="1">
    <citation type="submission" date="2021-06" db="EMBL/GenBank/DDBJ databases">
        <title>44 bacteria genomes isolated from Dapeng, Shenzhen.</title>
        <authorList>
            <person name="Zheng W."/>
            <person name="Yu S."/>
            <person name="Huang Y."/>
        </authorList>
    </citation>
    <scope>NUCLEOTIDE SEQUENCE</scope>
    <source>
        <strain evidence="6">DP5N28-2</strain>
    </source>
</reference>
<dbReference type="InterPro" id="IPR013324">
    <property type="entry name" value="RNA_pol_sigma_r3/r4-like"/>
</dbReference>
<dbReference type="PANTHER" id="PTHR43133:SF46">
    <property type="entry name" value="RNA POLYMERASE SIGMA-70 FACTOR ECF SUBFAMILY"/>
    <property type="match status" value="1"/>
</dbReference>
<dbReference type="InterPro" id="IPR013325">
    <property type="entry name" value="RNA_pol_sigma_r2"/>
</dbReference>
<keyword evidence="7" id="KW-1185">Reference proteome</keyword>
<sequence>MKRDENTRYLRKLYGKTYPIMLRYGLKLVGDRAHVEDTIQSLFLQFIEKGLDIQEHPAPDAYVLKSFRRELLRSNQNRLKKIGTSMGEIEFSPEDFMIQDEESGIQKAQIVELLNTLTSRQKEIILLHYFESKSYQEIADLLDVNYQSVLNNLQRSFQKIRKAFPEGLPRW</sequence>
<evidence type="ECO:0000313" key="6">
    <source>
        <dbReference type="EMBL" id="MBY5959155.1"/>
    </source>
</evidence>
<dbReference type="AlphaFoldDB" id="A0A953HVS6"/>
<comment type="similarity">
    <text evidence="1">Belongs to the sigma-70 factor family. ECF subfamily.</text>
</comment>
<evidence type="ECO:0000256" key="4">
    <source>
        <dbReference type="ARBA" id="ARBA00023163"/>
    </source>
</evidence>
<organism evidence="6 7">
    <name type="scientific">Membranihabitans marinus</name>
    <dbReference type="NCBI Taxonomy" id="1227546"/>
    <lineage>
        <taxon>Bacteria</taxon>
        <taxon>Pseudomonadati</taxon>
        <taxon>Bacteroidota</taxon>
        <taxon>Saprospiria</taxon>
        <taxon>Saprospirales</taxon>
        <taxon>Saprospiraceae</taxon>
        <taxon>Membranihabitans</taxon>
    </lineage>
</organism>
<name>A0A953HVS6_9BACT</name>